<sequence length="69" mass="7712">MSRAMDVAALAELLHETSERHGAFEAVAPPHDWWDWYAAYMDARKSGSEPDEASAAAGRYMAEIEEAER</sequence>
<evidence type="ECO:0000313" key="2">
    <source>
        <dbReference type="Proteomes" id="UP001284601"/>
    </source>
</evidence>
<proteinExistence type="predicted"/>
<dbReference type="RefSeq" id="WP_318599267.1">
    <property type="nucleotide sequence ID" value="NZ_JAWSTH010000066.1"/>
</dbReference>
<evidence type="ECO:0000313" key="1">
    <source>
        <dbReference type="EMBL" id="MDW5596830.1"/>
    </source>
</evidence>
<name>A0ABU4HU32_9ACTN</name>
<organism evidence="1 2">
    <name type="scientific">Conexibacter stalactiti</name>
    <dbReference type="NCBI Taxonomy" id="1940611"/>
    <lineage>
        <taxon>Bacteria</taxon>
        <taxon>Bacillati</taxon>
        <taxon>Actinomycetota</taxon>
        <taxon>Thermoleophilia</taxon>
        <taxon>Solirubrobacterales</taxon>
        <taxon>Conexibacteraceae</taxon>
        <taxon>Conexibacter</taxon>
    </lineage>
</organism>
<dbReference type="Proteomes" id="UP001284601">
    <property type="component" value="Unassembled WGS sequence"/>
</dbReference>
<dbReference type="EMBL" id="JAWSTH010000066">
    <property type="protein sequence ID" value="MDW5596830.1"/>
    <property type="molecule type" value="Genomic_DNA"/>
</dbReference>
<reference evidence="1 2" key="2">
    <citation type="submission" date="2023-10" db="EMBL/GenBank/DDBJ databases">
        <authorList>
            <person name="Han X.F."/>
        </authorList>
    </citation>
    <scope>NUCLEOTIDE SEQUENCE [LARGE SCALE GENOMIC DNA]</scope>
    <source>
        <strain evidence="1 2">KCTC 39840</strain>
    </source>
</reference>
<accession>A0ABU4HU32</accession>
<keyword evidence="2" id="KW-1185">Reference proteome</keyword>
<comment type="caution">
    <text evidence="1">The sequence shown here is derived from an EMBL/GenBank/DDBJ whole genome shotgun (WGS) entry which is preliminary data.</text>
</comment>
<gene>
    <name evidence="1" type="ORF">R7226_20960</name>
</gene>
<reference evidence="2" key="1">
    <citation type="submission" date="2023-07" db="EMBL/GenBank/DDBJ databases">
        <title>Conexibacter stalactiti sp. nov., isolated from stalactites in a lava cave and emended description of the genus Conexibacter.</title>
        <authorList>
            <person name="Lee S.D."/>
        </authorList>
    </citation>
    <scope>NUCLEOTIDE SEQUENCE [LARGE SCALE GENOMIC DNA]</scope>
    <source>
        <strain evidence="2">KCTC 39840</strain>
    </source>
</reference>
<protein>
    <submittedName>
        <fullName evidence="1">Bleomycin resistance protein</fullName>
    </submittedName>
</protein>